<dbReference type="Pfam" id="PF06831">
    <property type="entry name" value="H2TH"/>
    <property type="match status" value="1"/>
</dbReference>
<evidence type="ECO:0000256" key="13">
    <source>
        <dbReference type="ARBA" id="ARBA00023295"/>
    </source>
</evidence>
<dbReference type="SUPFAM" id="SSF46946">
    <property type="entry name" value="S13-like H2TH domain"/>
    <property type="match status" value="1"/>
</dbReference>
<keyword evidence="8 15" id="KW-0862">Zinc</keyword>
<dbReference type="SUPFAM" id="SSF81624">
    <property type="entry name" value="N-terminal domain of MutM-like DNA repair proteins"/>
    <property type="match status" value="1"/>
</dbReference>
<evidence type="ECO:0000256" key="2">
    <source>
        <dbReference type="ARBA" id="ARBA00009409"/>
    </source>
</evidence>
<keyword evidence="10 15" id="KW-0234">DNA repair</keyword>
<keyword evidence="9 15" id="KW-0238">DNA-binding</keyword>
<dbReference type="GO" id="GO:0006284">
    <property type="term" value="P:base-excision repair"/>
    <property type="evidence" value="ECO:0007669"/>
    <property type="project" value="InterPro"/>
</dbReference>
<evidence type="ECO:0000256" key="6">
    <source>
        <dbReference type="ARBA" id="ARBA00022771"/>
    </source>
</evidence>
<dbReference type="NCBIfam" id="NF002211">
    <property type="entry name" value="PRK01103.1"/>
    <property type="match status" value="1"/>
</dbReference>
<evidence type="ECO:0000256" key="1">
    <source>
        <dbReference type="ARBA" id="ARBA00001668"/>
    </source>
</evidence>
<keyword evidence="7 15" id="KW-0378">Hydrolase</keyword>
<dbReference type="Gene3D" id="1.10.8.50">
    <property type="match status" value="1"/>
</dbReference>
<dbReference type="InterPro" id="IPR015887">
    <property type="entry name" value="DNA_glyclase_Znf_dom_DNA_BS"/>
</dbReference>
<dbReference type="PANTHER" id="PTHR22993:SF9">
    <property type="entry name" value="FORMAMIDOPYRIMIDINE-DNA GLYCOSYLASE"/>
    <property type="match status" value="1"/>
</dbReference>
<comment type="cofactor">
    <cofactor evidence="15">
        <name>Zn(2+)</name>
        <dbReference type="ChEBI" id="CHEBI:29105"/>
    </cofactor>
    <text evidence="15">Binds 1 zinc ion per subunit.</text>
</comment>
<feature type="binding site" evidence="15">
    <location>
        <position position="109"/>
    </location>
    <ligand>
        <name>DNA</name>
        <dbReference type="ChEBI" id="CHEBI:16991"/>
    </ligand>
</feature>
<evidence type="ECO:0000256" key="15">
    <source>
        <dbReference type="HAMAP-Rule" id="MF_00103"/>
    </source>
</evidence>
<dbReference type="SMART" id="SM01232">
    <property type="entry name" value="H2TH"/>
    <property type="match status" value="1"/>
</dbReference>
<dbReference type="EC" id="4.2.99.18" evidence="15"/>
<evidence type="ECO:0000313" key="18">
    <source>
        <dbReference type="EMBL" id="HGY56821.1"/>
    </source>
</evidence>
<feature type="active site" description="Proton donor" evidence="15">
    <location>
        <position position="3"/>
    </location>
</feature>
<keyword evidence="13 15" id="KW-0326">Glycosidase</keyword>
<dbReference type="PANTHER" id="PTHR22993">
    <property type="entry name" value="FORMAMIDOPYRIMIDINE-DNA GLYCOSYLASE"/>
    <property type="match status" value="1"/>
</dbReference>
<dbReference type="PROSITE" id="PS51066">
    <property type="entry name" value="ZF_FPG_2"/>
    <property type="match status" value="1"/>
</dbReference>
<dbReference type="PROSITE" id="PS01242">
    <property type="entry name" value="ZF_FPG_1"/>
    <property type="match status" value="1"/>
</dbReference>
<dbReference type="EC" id="3.2.2.23" evidence="15"/>
<dbReference type="Pfam" id="PF06827">
    <property type="entry name" value="zf-FPG_IleRS"/>
    <property type="match status" value="1"/>
</dbReference>
<evidence type="ECO:0000256" key="5">
    <source>
        <dbReference type="ARBA" id="ARBA00022763"/>
    </source>
</evidence>
<feature type="active site" description="Proton donor; for delta-elimination activity" evidence="15">
    <location>
        <position position="257"/>
    </location>
</feature>
<feature type="domain" description="Formamidopyrimidine-DNA glycosylase catalytic" evidence="17">
    <location>
        <begin position="2"/>
        <end position="112"/>
    </location>
</feature>
<evidence type="ECO:0000256" key="7">
    <source>
        <dbReference type="ARBA" id="ARBA00022801"/>
    </source>
</evidence>
<dbReference type="Gene3D" id="3.20.190.10">
    <property type="entry name" value="MutM-like, N-terminal"/>
    <property type="match status" value="1"/>
</dbReference>
<dbReference type="InterPro" id="IPR000214">
    <property type="entry name" value="Znf_DNA_glyclase/AP_lyase"/>
</dbReference>
<dbReference type="GO" id="GO:0140078">
    <property type="term" value="F:class I DNA-(apurinic or apyrimidinic site) endonuclease activity"/>
    <property type="evidence" value="ECO:0007669"/>
    <property type="project" value="UniProtKB-EC"/>
</dbReference>
<keyword evidence="4 15" id="KW-0479">Metal-binding</keyword>
<gene>
    <name evidence="15 18" type="primary">mutM</name>
    <name evidence="15" type="synonym">fpg</name>
    <name evidence="18" type="ORF">ENK44_14030</name>
</gene>
<name>A0A7V4WWT5_CALAY</name>
<dbReference type="InterPro" id="IPR010979">
    <property type="entry name" value="Ribosomal_uS13-like_H2TH"/>
</dbReference>
<comment type="function">
    <text evidence="15">Involved in base excision repair of DNA damaged by oxidation or by mutagenic agents. Acts as DNA glycosylase that recognizes and removes damaged bases. Has a preference for oxidized purines, such as 7,8-dihydro-8-oxoguanine (8-oxoG). Has AP (apurinic/apyrimidinic) lyase activity and introduces nicks in the DNA strand. Cleaves the DNA backbone by beta-delta elimination to generate a single-strand break at the site of the removed base with both 3'- and 5'-phosphates.</text>
</comment>
<dbReference type="GO" id="GO:0034039">
    <property type="term" value="F:8-oxo-7,8-dihydroguanine DNA N-glycosylase activity"/>
    <property type="evidence" value="ECO:0007669"/>
    <property type="project" value="TreeGrafter"/>
</dbReference>
<dbReference type="NCBIfam" id="TIGR00577">
    <property type="entry name" value="fpg"/>
    <property type="match status" value="1"/>
</dbReference>
<keyword evidence="12 15" id="KW-0511">Multifunctional enzyme</keyword>
<comment type="caution">
    <text evidence="18">The sequence shown here is derived from an EMBL/GenBank/DDBJ whole genome shotgun (WGS) entry which is preliminary data.</text>
</comment>
<dbReference type="SMART" id="SM00898">
    <property type="entry name" value="Fapy_DNA_glyco"/>
    <property type="match status" value="1"/>
</dbReference>
<evidence type="ECO:0000259" key="17">
    <source>
        <dbReference type="PROSITE" id="PS51068"/>
    </source>
</evidence>
<dbReference type="Proteomes" id="UP000885779">
    <property type="component" value="Unassembled WGS sequence"/>
</dbReference>
<dbReference type="InterPro" id="IPR035937">
    <property type="entry name" value="FPG_N"/>
</dbReference>
<accession>A0A7V4WWT5</accession>
<evidence type="ECO:0000256" key="3">
    <source>
        <dbReference type="ARBA" id="ARBA00011245"/>
    </source>
</evidence>
<dbReference type="PROSITE" id="PS51068">
    <property type="entry name" value="FPG_CAT"/>
    <property type="match status" value="1"/>
</dbReference>
<dbReference type="InterPro" id="IPR010663">
    <property type="entry name" value="Znf_FPG/IleRS"/>
</dbReference>
<dbReference type="AlphaFoldDB" id="A0A7V4WWT5"/>
<reference evidence="18" key="1">
    <citation type="journal article" date="2020" name="mSystems">
        <title>Genome- and Community-Level Interaction Insights into Carbon Utilization and Element Cycling Functions of Hydrothermarchaeota in Hydrothermal Sediment.</title>
        <authorList>
            <person name="Zhou Z."/>
            <person name="Liu Y."/>
            <person name="Xu W."/>
            <person name="Pan J."/>
            <person name="Luo Z.H."/>
            <person name="Li M."/>
        </authorList>
    </citation>
    <scope>NUCLEOTIDE SEQUENCE [LARGE SCALE GENOMIC DNA]</scope>
    <source>
        <strain evidence="18">HyVt-577</strain>
    </source>
</reference>
<dbReference type="FunFam" id="1.10.8.50:FF:000003">
    <property type="entry name" value="Formamidopyrimidine-DNA glycosylase"/>
    <property type="match status" value="1"/>
</dbReference>
<organism evidence="18">
    <name type="scientific">Caldithrix abyssi</name>
    <dbReference type="NCBI Taxonomy" id="187145"/>
    <lineage>
        <taxon>Bacteria</taxon>
        <taxon>Pseudomonadati</taxon>
        <taxon>Calditrichota</taxon>
        <taxon>Calditrichia</taxon>
        <taxon>Calditrichales</taxon>
        <taxon>Calditrichaceae</taxon>
        <taxon>Caldithrix</taxon>
    </lineage>
</organism>
<evidence type="ECO:0000256" key="12">
    <source>
        <dbReference type="ARBA" id="ARBA00023268"/>
    </source>
</evidence>
<dbReference type="InterPro" id="IPR015886">
    <property type="entry name" value="H2TH_FPG"/>
</dbReference>
<keyword evidence="11 15" id="KW-0456">Lyase</keyword>
<dbReference type="CDD" id="cd08966">
    <property type="entry name" value="EcFpg-like_N"/>
    <property type="match status" value="1"/>
</dbReference>
<evidence type="ECO:0000256" key="10">
    <source>
        <dbReference type="ARBA" id="ARBA00023204"/>
    </source>
</evidence>
<dbReference type="GO" id="GO:0003684">
    <property type="term" value="F:damaged DNA binding"/>
    <property type="evidence" value="ECO:0007669"/>
    <property type="project" value="InterPro"/>
</dbReference>
<dbReference type="Pfam" id="PF01149">
    <property type="entry name" value="Fapy_DNA_glyco"/>
    <property type="match status" value="1"/>
</dbReference>
<comment type="catalytic activity">
    <reaction evidence="14 15">
        <text>2'-deoxyribonucleotide-(2'-deoxyribose 5'-phosphate)-2'-deoxyribonucleotide-DNA = a 3'-end 2'-deoxyribonucleotide-(2,3-dehydro-2,3-deoxyribose 5'-phosphate)-DNA + a 5'-end 5'-phospho-2'-deoxyribonucleoside-DNA + H(+)</text>
        <dbReference type="Rhea" id="RHEA:66592"/>
        <dbReference type="Rhea" id="RHEA-COMP:13180"/>
        <dbReference type="Rhea" id="RHEA-COMP:16897"/>
        <dbReference type="Rhea" id="RHEA-COMP:17067"/>
        <dbReference type="ChEBI" id="CHEBI:15378"/>
        <dbReference type="ChEBI" id="CHEBI:136412"/>
        <dbReference type="ChEBI" id="CHEBI:157695"/>
        <dbReference type="ChEBI" id="CHEBI:167181"/>
        <dbReference type="EC" id="4.2.99.18"/>
    </reaction>
</comment>
<protein>
    <recommendedName>
        <fullName evidence="15">Formamidopyrimidine-DNA glycosylase</fullName>
        <shortName evidence="15">Fapy-DNA glycosylase</shortName>
        <ecNumber evidence="15">3.2.2.23</ecNumber>
    </recommendedName>
    <alternativeName>
        <fullName evidence="15">DNA-(apurinic or apyrimidinic site) lyase MutM</fullName>
        <shortName evidence="15">AP lyase MutM</shortName>
        <ecNumber evidence="15">4.2.99.18</ecNumber>
    </alternativeName>
</protein>
<dbReference type="InterPro" id="IPR020629">
    <property type="entry name" value="FPG_Glyclase"/>
</dbReference>
<evidence type="ECO:0000256" key="4">
    <source>
        <dbReference type="ARBA" id="ARBA00022723"/>
    </source>
</evidence>
<evidence type="ECO:0000256" key="8">
    <source>
        <dbReference type="ARBA" id="ARBA00022833"/>
    </source>
</evidence>
<evidence type="ECO:0000256" key="14">
    <source>
        <dbReference type="ARBA" id="ARBA00044632"/>
    </source>
</evidence>
<dbReference type="HAMAP" id="MF_00103">
    <property type="entry name" value="Fapy_DNA_glycosyl"/>
    <property type="match status" value="1"/>
</dbReference>
<feature type="binding site" evidence="15">
    <location>
        <position position="148"/>
    </location>
    <ligand>
        <name>DNA</name>
        <dbReference type="ChEBI" id="CHEBI:16991"/>
    </ligand>
</feature>
<feature type="active site" description="Schiff-base intermediate with DNA" evidence="15">
    <location>
        <position position="2"/>
    </location>
</feature>
<dbReference type="GO" id="GO:0008270">
    <property type="term" value="F:zinc ion binding"/>
    <property type="evidence" value="ECO:0007669"/>
    <property type="project" value="UniProtKB-UniRule"/>
</dbReference>
<feature type="binding site" evidence="15">
    <location>
        <position position="90"/>
    </location>
    <ligand>
        <name>DNA</name>
        <dbReference type="ChEBI" id="CHEBI:16991"/>
    </ligand>
</feature>
<proteinExistence type="inferred from homology"/>
<evidence type="ECO:0000256" key="9">
    <source>
        <dbReference type="ARBA" id="ARBA00023125"/>
    </source>
</evidence>
<dbReference type="EMBL" id="DRQG01000131">
    <property type="protein sequence ID" value="HGY56821.1"/>
    <property type="molecule type" value="Genomic_DNA"/>
</dbReference>
<comment type="catalytic activity">
    <reaction evidence="1 15">
        <text>Hydrolysis of DNA containing ring-opened 7-methylguanine residues, releasing 2,6-diamino-4-hydroxy-5-(N-methyl)formamidopyrimidine.</text>
        <dbReference type="EC" id="3.2.2.23"/>
    </reaction>
</comment>
<evidence type="ECO:0000259" key="16">
    <source>
        <dbReference type="PROSITE" id="PS51066"/>
    </source>
</evidence>
<dbReference type="SUPFAM" id="SSF57716">
    <property type="entry name" value="Glucocorticoid receptor-like (DNA-binding domain)"/>
    <property type="match status" value="1"/>
</dbReference>
<keyword evidence="5 15" id="KW-0227">DNA damage</keyword>
<keyword evidence="6 15" id="KW-0863">Zinc-finger</keyword>
<evidence type="ECO:0000256" key="11">
    <source>
        <dbReference type="ARBA" id="ARBA00023239"/>
    </source>
</evidence>
<dbReference type="InterPro" id="IPR012319">
    <property type="entry name" value="FPG_cat"/>
</dbReference>
<comment type="subunit">
    <text evidence="3 15">Monomer.</text>
</comment>
<sequence>MPELPEVETVARELRAQLLNKRIIKLQVLWPKTYIPLSRKEIEGQSILSVGRRGKYLLIHLDKAVLIVHLRMTGQLLFVSDGAADEPGDHIRVIFYFSDDSRLLFRDVRKFGRIWFTDKPESVLKNVGPDALDARVDFTYFFEQLQSRRMNVKAFLLAQRFISGLGNIYTDESLFRAGVHPASVTNAIDKKTARALLSEIRQVLKEALDNMGSTISDYRNPQGKKGNFQNYFTVYSRQGLPCKRCAAIIKKEKMAGRGTHFCPECQKVYV</sequence>
<comment type="similarity">
    <text evidence="2 15">Belongs to the FPG family.</text>
</comment>
<feature type="active site" description="Proton donor; for beta-elimination activity" evidence="15">
    <location>
        <position position="55"/>
    </location>
</feature>
<feature type="domain" description="FPG-type" evidence="16">
    <location>
        <begin position="233"/>
        <end position="267"/>
    </location>
</feature>